<dbReference type="Proteomes" id="UP000683511">
    <property type="component" value="Chromosome"/>
</dbReference>
<dbReference type="AlphaFoldDB" id="A0A975Y662"/>
<organism evidence="1 2">
    <name type="scientific">Richelia sinica FACHB-800</name>
    <dbReference type="NCBI Taxonomy" id="1357546"/>
    <lineage>
        <taxon>Bacteria</taxon>
        <taxon>Bacillati</taxon>
        <taxon>Cyanobacteriota</taxon>
        <taxon>Cyanophyceae</taxon>
        <taxon>Nostocales</taxon>
        <taxon>Nostocaceae</taxon>
        <taxon>Richelia</taxon>
    </lineage>
</organism>
<evidence type="ECO:0000313" key="2">
    <source>
        <dbReference type="Proteomes" id="UP000683511"/>
    </source>
</evidence>
<sequence length="34" mass="4092">MSKIFLKIAIINLSKYLKYEYRVNVNQFRIVDGN</sequence>
<name>A0A975Y662_9NOST</name>
<protein>
    <submittedName>
        <fullName evidence="1">Uncharacterized protein</fullName>
    </submittedName>
</protein>
<proteinExistence type="predicted"/>
<evidence type="ECO:0000313" key="1">
    <source>
        <dbReference type="EMBL" id="QXE24929.1"/>
    </source>
</evidence>
<accession>A0A975Y662</accession>
<reference evidence="1" key="1">
    <citation type="submission" date="2017-04" db="EMBL/GenBank/DDBJ databases">
        <title>Genome deletions in a multicellular cyanobacterial endosymbiont for morphological adaptation in marine diatoms.</title>
        <authorList>
            <person name="Wang Y."/>
            <person name="Gao H."/>
            <person name="Li R."/>
            <person name="Xu X."/>
        </authorList>
    </citation>
    <scope>NUCLEOTIDE SEQUENCE</scope>
    <source>
        <strain evidence="1">FACHB 800</strain>
    </source>
</reference>
<keyword evidence="2" id="KW-1185">Reference proteome</keyword>
<gene>
    <name evidence="1" type="ORF">B6N60_03639</name>
</gene>
<dbReference type="EMBL" id="CP021056">
    <property type="protein sequence ID" value="QXE24929.1"/>
    <property type="molecule type" value="Genomic_DNA"/>
</dbReference>
<dbReference type="KEGG" id="rsin:B6N60_03639"/>